<evidence type="ECO:0000259" key="3">
    <source>
        <dbReference type="PROSITE" id="PS51898"/>
    </source>
</evidence>
<name>A0A2X2CYJ1_PSELU</name>
<evidence type="ECO:0000313" key="5">
    <source>
        <dbReference type="EMBL" id="SPZ13327.1"/>
    </source>
</evidence>
<sequence length="407" mass="46230">MKLSVRHILFDDGERYMLLVDERGTPLYFPTLYITVVVRGSSRAANTVRNALHAIKALYDWQVDYKINLESSFACGELLEAYQIHALRDFMQRSIRDDAQPEKKVASISARRRQQPIVSTKVQYARLTVIADYLGFLAVQLQHGSEESKKRVQAMVNTIKANRPRISDKSQKDRDEMNLDVELLHRLENALKPGSKNNPVKDYGAQVRNALMFAILRVTGMRRGEMLSLKVEDIDFAANTLSVVRRPDAKGDLRSYQPVAKTRERTIPVDPLLAGRIHDYVLKYRSKVSGAKRHGYLFVTHKSGPSCGRPLSIAGFAKFMREIKSIGPEFSGVHAHALRHAWNYVFSKQLDDNGVTPEREQQVRSYLMGWSPTSGTAGTYNKRHIKEEAAKAVLGLQERYLNNKDKT</sequence>
<keyword evidence="2" id="KW-0233">DNA recombination</keyword>
<reference evidence="5 6" key="1">
    <citation type="submission" date="2018-06" db="EMBL/GenBank/DDBJ databases">
        <authorList>
            <consortium name="Pathogen Informatics"/>
            <person name="Doyle S."/>
        </authorList>
    </citation>
    <scope>NUCLEOTIDE SEQUENCE [LARGE SCALE GENOMIC DNA]</scope>
    <source>
        <strain evidence="5 6">NCTC11842</strain>
    </source>
</reference>
<dbReference type="CDD" id="cd00397">
    <property type="entry name" value="DNA_BRE_C"/>
    <property type="match status" value="1"/>
</dbReference>
<evidence type="ECO:0000256" key="2">
    <source>
        <dbReference type="ARBA" id="ARBA00023172"/>
    </source>
</evidence>
<reference evidence="4 7" key="2">
    <citation type="submission" date="2020-10" db="EMBL/GenBank/DDBJ databases">
        <title>Genome sequences of Pseudomonas isolates.</title>
        <authorList>
            <person name="Wessels L."/>
            <person name="Reich F."/>
            <person name="Hammerl J."/>
        </authorList>
    </citation>
    <scope>NUCLEOTIDE SEQUENCE [LARGE SCALE GENOMIC DNA]</scope>
    <source>
        <strain evidence="4 7">20-MO00624-0</strain>
    </source>
</reference>
<organism evidence="5 6">
    <name type="scientific">Pseudomonas luteola</name>
    <dbReference type="NCBI Taxonomy" id="47886"/>
    <lineage>
        <taxon>Bacteria</taxon>
        <taxon>Pseudomonadati</taxon>
        <taxon>Pseudomonadota</taxon>
        <taxon>Gammaproteobacteria</taxon>
        <taxon>Pseudomonadales</taxon>
        <taxon>Pseudomonadaceae</taxon>
        <taxon>Pseudomonas</taxon>
    </lineage>
</organism>
<evidence type="ECO:0000256" key="1">
    <source>
        <dbReference type="ARBA" id="ARBA00022908"/>
    </source>
</evidence>
<keyword evidence="1" id="KW-0229">DNA integration</keyword>
<protein>
    <submittedName>
        <fullName evidence="5">Phage integrase family protein</fullName>
    </submittedName>
    <submittedName>
        <fullName evidence="4">Site-specific integrase</fullName>
    </submittedName>
</protein>
<dbReference type="PROSITE" id="PS51898">
    <property type="entry name" value="TYR_RECOMBINASE"/>
    <property type="match status" value="1"/>
</dbReference>
<evidence type="ECO:0000313" key="4">
    <source>
        <dbReference type="EMBL" id="MBF8643259.1"/>
    </source>
</evidence>
<dbReference type="GO" id="GO:0003677">
    <property type="term" value="F:DNA binding"/>
    <property type="evidence" value="ECO:0007669"/>
    <property type="project" value="InterPro"/>
</dbReference>
<dbReference type="Gene3D" id="1.10.443.10">
    <property type="entry name" value="Intergrase catalytic core"/>
    <property type="match status" value="1"/>
</dbReference>
<proteinExistence type="predicted"/>
<dbReference type="AlphaFoldDB" id="A0A2X2CYJ1"/>
<dbReference type="EMBL" id="UAUF01000014">
    <property type="protein sequence ID" value="SPZ13327.1"/>
    <property type="molecule type" value="Genomic_DNA"/>
</dbReference>
<dbReference type="RefSeq" id="WP_010796778.1">
    <property type="nucleotide sequence ID" value="NZ_CP069262.1"/>
</dbReference>
<dbReference type="InterPro" id="IPR013762">
    <property type="entry name" value="Integrase-like_cat_sf"/>
</dbReference>
<dbReference type="InterPro" id="IPR011010">
    <property type="entry name" value="DNA_brk_join_enz"/>
</dbReference>
<dbReference type="Proteomes" id="UP000626180">
    <property type="component" value="Unassembled WGS sequence"/>
</dbReference>
<keyword evidence="7" id="KW-1185">Reference proteome</keyword>
<dbReference type="InterPro" id="IPR002104">
    <property type="entry name" value="Integrase_catalytic"/>
</dbReference>
<evidence type="ECO:0000313" key="7">
    <source>
        <dbReference type="Proteomes" id="UP000626180"/>
    </source>
</evidence>
<dbReference type="GO" id="GO:0015074">
    <property type="term" value="P:DNA integration"/>
    <property type="evidence" value="ECO:0007669"/>
    <property type="project" value="UniProtKB-KW"/>
</dbReference>
<dbReference type="GO" id="GO:0006310">
    <property type="term" value="P:DNA recombination"/>
    <property type="evidence" value="ECO:0007669"/>
    <property type="project" value="UniProtKB-KW"/>
</dbReference>
<gene>
    <name evidence="4" type="ORF">IRZ65_21565</name>
    <name evidence="5" type="ORF">NCTC11842_05058</name>
</gene>
<feature type="domain" description="Tyr recombinase" evidence="3">
    <location>
        <begin position="172"/>
        <end position="394"/>
    </location>
</feature>
<accession>A0A2X2CYJ1</accession>
<dbReference type="PANTHER" id="PTHR30349">
    <property type="entry name" value="PHAGE INTEGRASE-RELATED"/>
    <property type="match status" value="1"/>
</dbReference>
<dbReference type="Pfam" id="PF00589">
    <property type="entry name" value="Phage_integrase"/>
    <property type="match status" value="1"/>
</dbReference>
<dbReference type="InterPro" id="IPR050090">
    <property type="entry name" value="Tyrosine_recombinase_XerCD"/>
</dbReference>
<evidence type="ECO:0000313" key="6">
    <source>
        <dbReference type="Proteomes" id="UP000250443"/>
    </source>
</evidence>
<dbReference type="Proteomes" id="UP000250443">
    <property type="component" value="Unassembled WGS sequence"/>
</dbReference>
<dbReference type="SUPFAM" id="SSF56349">
    <property type="entry name" value="DNA breaking-rejoining enzymes"/>
    <property type="match status" value="1"/>
</dbReference>
<dbReference type="EMBL" id="JADMCD010000015">
    <property type="protein sequence ID" value="MBF8643259.1"/>
    <property type="molecule type" value="Genomic_DNA"/>
</dbReference>